<dbReference type="PROSITE" id="PS00139">
    <property type="entry name" value="THIOL_PROTEASE_CYS"/>
    <property type="match status" value="1"/>
</dbReference>
<feature type="active site" evidence="10">
    <location>
        <position position="432"/>
    </location>
</feature>
<dbReference type="PANTHER" id="PTHR10363:SF2">
    <property type="entry name" value="BLEOMYCIN HYDROLASE"/>
    <property type="match status" value="1"/>
</dbReference>
<dbReference type="EC" id="3.4.22.40" evidence="2 9"/>
<feature type="active site" evidence="10">
    <location>
        <position position="132"/>
    </location>
</feature>
<evidence type="ECO:0000256" key="9">
    <source>
        <dbReference type="PIRNR" id="PIRNR005700"/>
    </source>
</evidence>
<feature type="compositionally biased region" description="Basic and acidic residues" evidence="11">
    <location>
        <begin position="25"/>
        <end position="36"/>
    </location>
</feature>
<keyword evidence="9" id="KW-0963">Cytoplasm</keyword>
<dbReference type="InterPro" id="IPR038765">
    <property type="entry name" value="Papain-like_cys_pep_sf"/>
</dbReference>
<comment type="function">
    <text evidence="7">The normal physiological role of the enzyme is unknown, but it is not essential for the viability of yeast cells. Has aminopeptidase activity, shortening substrate peptides sequentially by 1 amino acid. Has bleomycin hydrolase activity, which can protect the cell from the toxic effects of bleomycin. Has homocysteine-thiolactonase activity, protecting the cell against homocysteine toxicity. Acts as a repressor in the GAL4 regulatory system, but this does not require either the peptidase or nucleic acid-binding activities.</text>
</comment>
<feature type="active site" evidence="10">
    <location>
        <position position="455"/>
    </location>
</feature>
<evidence type="ECO:0000256" key="6">
    <source>
        <dbReference type="ARBA" id="ARBA00022807"/>
    </source>
</evidence>
<dbReference type="Pfam" id="PF03051">
    <property type="entry name" value="Peptidase_C1_2"/>
    <property type="match status" value="1"/>
</dbReference>
<dbReference type="Proteomes" id="UP001222325">
    <property type="component" value="Unassembled WGS sequence"/>
</dbReference>
<dbReference type="GO" id="GO:0043418">
    <property type="term" value="P:homocysteine catabolic process"/>
    <property type="evidence" value="ECO:0007669"/>
    <property type="project" value="TreeGrafter"/>
</dbReference>
<evidence type="ECO:0000256" key="3">
    <source>
        <dbReference type="ARBA" id="ARBA00016900"/>
    </source>
</evidence>
<organism evidence="12 13">
    <name type="scientific">Mycena belliarum</name>
    <dbReference type="NCBI Taxonomy" id="1033014"/>
    <lineage>
        <taxon>Eukaryota</taxon>
        <taxon>Fungi</taxon>
        <taxon>Dikarya</taxon>
        <taxon>Basidiomycota</taxon>
        <taxon>Agaricomycotina</taxon>
        <taxon>Agaricomycetes</taxon>
        <taxon>Agaricomycetidae</taxon>
        <taxon>Agaricales</taxon>
        <taxon>Marasmiineae</taxon>
        <taxon>Mycenaceae</taxon>
        <taxon>Mycena</taxon>
    </lineage>
</organism>
<dbReference type="GO" id="GO:0070005">
    <property type="term" value="F:cysteine-type aminopeptidase activity"/>
    <property type="evidence" value="ECO:0007669"/>
    <property type="project" value="InterPro"/>
</dbReference>
<protein>
    <recommendedName>
        <fullName evidence="3 9">Cysteine proteinase 1, mitochondrial</fullName>
        <ecNumber evidence="2 9">3.4.22.40</ecNumber>
    </recommendedName>
</protein>
<feature type="region of interest" description="Disordered" evidence="11">
    <location>
        <begin position="1"/>
        <end position="36"/>
    </location>
</feature>
<dbReference type="InterPro" id="IPR004134">
    <property type="entry name" value="Peptidase_C1B"/>
</dbReference>
<comment type="subcellular location">
    <subcellularLocation>
        <location evidence="9">Mitochondrion</location>
    </subcellularLocation>
    <subcellularLocation>
        <location evidence="9">Cytoplasm</location>
    </subcellularLocation>
</comment>
<keyword evidence="9" id="KW-0496">Mitochondrion</keyword>
<dbReference type="EMBL" id="JARJCN010000008">
    <property type="protein sequence ID" value="KAJ7098554.1"/>
    <property type="molecule type" value="Genomic_DNA"/>
</dbReference>
<dbReference type="GO" id="GO:0005739">
    <property type="term" value="C:mitochondrion"/>
    <property type="evidence" value="ECO:0007669"/>
    <property type="project" value="UniProtKB-SubCell"/>
</dbReference>
<reference evidence="12" key="1">
    <citation type="submission" date="2023-03" db="EMBL/GenBank/DDBJ databases">
        <title>Massive genome expansion in bonnet fungi (Mycena s.s.) driven by repeated elements and novel gene families across ecological guilds.</title>
        <authorList>
            <consortium name="Lawrence Berkeley National Laboratory"/>
            <person name="Harder C.B."/>
            <person name="Miyauchi S."/>
            <person name="Viragh M."/>
            <person name="Kuo A."/>
            <person name="Thoen E."/>
            <person name="Andreopoulos B."/>
            <person name="Lu D."/>
            <person name="Skrede I."/>
            <person name="Drula E."/>
            <person name="Henrissat B."/>
            <person name="Morin E."/>
            <person name="Kohler A."/>
            <person name="Barry K."/>
            <person name="LaButti K."/>
            <person name="Morin E."/>
            <person name="Salamov A."/>
            <person name="Lipzen A."/>
            <person name="Mereny Z."/>
            <person name="Hegedus B."/>
            <person name="Baldrian P."/>
            <person name="Stursova M."/>
            <person name="Weitz H."/>
            <person name="Taylor A."/>
            <person name="Grigoriev I.V."/>
            <person name="Nagy L.G."/>
            <person name="Martin F."/>
            <person name="Kauserud H."/>
        </authorList>
    </citation>
    <scope>NUCLEOTIDE SEQUENCE</scope>
    <source>
        <strain evidence="12">CBHHK173m</strain>
    </source>
</reference>
<gene>
    <name evidence="12" type="ORF">B0H15DRAFT_821151</name>
</gene>
<dbReference type="InterPro" id="IPR000169">
    <property type="entry name" value="Pept_cys_AS"/>
</dbReference>
<keyword evidence="4 9" id="KW-0645">Protease</keyword>
<comment type="catalytic activity">
    <reaction evidence="1 9">
        <text>Inactivates bleomycin B2 (a cytotoxic glycometallopeptide) by hydrolysis of a carboxyamide bond of beta-aminoalanine, but also shows general aminopeptidase activity. The specificity varies somewhat with source, but amino acid arylamides of Met, Leu and Ala are preferred.</text>
        <dbReference type="EC" id="3.4.22.40"/>
    </reaction>
</comment>
<dbReference type="SUPFAM" id="SSF54001">
    <property type="entry name" value="Cysteine proteinases"/>
    <property type="match status" value="1"/>
</dbReference>
<evidence type="ECO:0000313" key="13">
    <source>
        <dbReference type="Proteomes" id="UP001222325"/>
    </source>
</evidence>
<keyword evidence="5 9" id="KW-0378">Hydrolase</keyword>
<sequence length="514" mass="57795">MGAAPSKQISSSFVTWSEPSSTRYTRPETLKTRKAEDALDEKAALMRYKPVGRASDSHPRSAKGAIGHSNLSAWEATANNSTQRLARTILQKSDLNMLQVPSVHVKDYRPGFNVELDFKTGPIANQGMSGRCWLFASTNVLRYSVMRKLNLDDFQLSQNFLYFWDKLEKSNYFLETIIEDPELPFDSRLLSTLSLNLVTDGGQWDMAVNIWKTYGIVPRTVFPDSYHSIKSAQLNTLLKTKIREHALTLKRLAQSLSADGEESIVLALRAKKEELMAETYRIITATLGTPPMGDESFKWTYTDKNGKLGVWEGTPLEFYNEFIGEEPETCISLLNDPRNDYSKLFVVDKLGNVWGGRPVSYLNTTTEIMIDSVIACLKSGRPVFFGCDVLQQEDKERGILDVKLFDYSTPFNLSLDMTKAERVMTGDSAMTHAMVITAAHVDTKTGAVTRFKVENAWGLNIGDNGWFMMTADWFREFAFQVVVPPKFIPKELLKVFEAGNAQVLDAWDPMGALA</sequence>
<evidence type="ECO:0000256" key="7">
    <source>
        <dbReference type="ARBA" id="ARBA00025347"/>
    </source>
</evidence>
<dbReference type="GO" id="GO:0006508">
    <property type="term" value="P:proteolysis"/>
    <property type="evidence" value="ECO:0007669"/>
    <property type="project" value="UniProtKB-KW"/>
</dbReference>
<evidence type="ECO:0000313" key="12">
    <source>
        <dbReference type="EMBL" id="KAJ7098554.1"/>
    </source>
</evidence>
<comment type="caution">
    <text evidence="12">The sequence shown here is derived from an EMBL/GenBank/DDBJ whole genome shotgun (WGS) entry which is preliminary data.</text>
</comment>
<evidence type="ECO:0000256" key="1">
    <source>
        <dbReference type="ARBA" id="ARBA00000423"/>
    </source>
</evidence>
<comment type="similarity">
    <text evidence="9">Belongs to the peptidase C1 family.</text>
</comment>
<evidence type="ECO:0000256" key="8">
    <source>
        <dbReference type="ARBA" id="ARBA00026080"/>
    </source>
</evidence>
<comment type="function">
    <text evidence="9">Has aminopeptidase activity, shortening substrate peptides sequentially by 1 amino acid. Has bleomycin hydrolase activity, which can protect the cell from the toxic effects of bleomycin. Has homocysteine-thiolactonase activity, protecting the cell against homocysteine toxicity.</text>
</comment>
<comment type="subunit">
    <text evidence="8">Homohexamer. Binds to nucleic acids. Binds single-stranded DNA and RNA with higher affinity than double-stranded DNA.</text>
</comment>
<keyword evidence="13" id="KW-1185">Reference proteome</keyword>
<dbReference type="GO" id="GO:0009636">
    <property type="term" value="P:response to toxic substance"/>
    <property type="evidence" value="ECO:0007669"/>
    <property type="project" value="TreeGrafter"/>
</dbReference>
<evidence type="ECO:0000256" key="4">
    <source>
        <dbReference type="ARBA" id="ARBA00022670"/>
    </source>
</evidence>
<dbReference type="GO" id="GO:0004197">
    <property type="term" value="F:cysteine-type endopeptidase activity"/>
    <property type="evidence" value="ECO:0007669"/>
    <property type="project" value="UniProtKB-EC"/>
</dbReference>
<dbReference type="PANTHER" id="PTHR10363">
    <property type="entry name" value="BLEOMYCIN HYDROLASE"/>
    <property type="match status" value="1"/>
</dbReference>
<dbReference type="AlphaFoldDB" id="A0AAD6XWX1"/>
<accession>A0AAD6XWX1</accession>
<evidence type="ECO:0000256" key="10">
    <source>
        <dbReference type="PIRSR" id="PIRSR005700-1"/>
    </source>
</evidence>
<evidence type="ECO:0000256" key="2">
    <source>
        <dbReference type="ARBA" id="ARBA00012465"/>
    </source>
</evidence>
<proteinExistence type="inferred from homology"/>
<dbReference type="CDD" id="cd00585">
    <property type="entry name" value="Peptidase_C1B"/>
    <property type="match status" value="1"/>
</dbReference>
<evidence type="ECO:0000256" key="11">
    <source>
        <dbReference type="SAM" id="MobiDB-lite"/>
    </source>
</evidence>
<name>A0AAD6XWX1_9AGAR</name>
<keyword evidence="6 9" id="KW-0788">Thiol protease</keyword>
<feature type="compositionally biased region" description="Polar residues" evidence="11">
    <location>
        <begin position="7"/>
        <end position="24"/>
    </location>
</feature>
<evidence type="ECO:0000256" key="5">
    <source>
        <dbReference type="ARBA" id="ARBA00022801"/>
    </source>
</evidence>
<dbReference type="Gene3D" id="3.90.70.10">
    <property type="entry name" value="Cysteine proteinases"/>
    <property type="match status" value="1"/>
</dbReference>
<dbReference type="PIRSF" id="PIRSF005700">
    <property type="entry name" value="PepC"/>
    <property type="match status" value="1"/>
</dbReference>